<protein>
    <recommendedName>
        <fullName evidence="4">Ferrous iron transport protein A</fullName>
    </recommendedName>
</protein>
<comment type="caution">
    <text evidence="2">The sequence shown here is derived from an EMBL/GenBank/DDBJ whole genome shotgun (WGS) entry which is preliminary data.</text>
</comment>
<evidence type="ECO:0000313" key="3">
    <source>
        <dbReference type="Proteomes" id="UP001501251"/>
    </source>
</evidence>
<evidence type="ECO:0000256" key="1">
    <source>
        <dbReference type="SAM" id="MobiDB-lite"/>
    </source>
</evidence>
<keyword evidence="3" id="KW-1185">Reference proteome</keyword>
<evidence type="ECO:0000313" key="2">
    <source>
        <dbReference type="EMBL" id="GAA4197092.1"/>
    </source>
</evidence>
<proteinExistence type="predicted"/>
<dbReference type="Proteomes" id="UP001501251">
    <property type="component" value="Unassembled WGS sequence"/>
</dbReference>
<sequence length="69" mass="7696">MDGPWQSEFLGTIDAMGAPEPVQHPHASPGELTYWVTFDAPQYDSDGCGPYRKAQIWGRYLRAEAEPEA</sequence>
<name>A0ABP8B3E3_9ACTN</name>
<reference evidence="3" key="1">
    <citation type="journal article" date="2019" name="Int. J. Syst. Evol. Microbiol.">
        <title>The Global Catalogue of Microorganisms (GCM) 10K type strain sequencing project: providing services to taxonomists for standard genome sequencing and annotation.</title>
        <authorList>
            <consortium name="The Broad Institute Genomics Platform"/>
            <consortium name="The Broad Institute Genome Sequencing Center for Infectious Disease"/>
            <person name="Wu L."/>
            <person name="Ma J."/>
        </authorList>
    </citation>
    <scope>NUCLEOTIDE SEQUENCE [LARGE SCALE GENOMIC DNA]</scope>
    <source>
        <strain evidence="3">JCM 17388</strain>
    </source>
</reference>
<feature type="region of interest" description="Disordered" evidence="1">
    <location>
        <begin position="1"/>
        <end position="26"/>
    </location>
</feature>
<accession>A0ABP8B3E3</accession>
<dbReference type="EMBL" id="BAABAQ010000008">
    <property type="protein sequence ID" value="GAA4197092.1"/>
    <property type="molecule type" value="Genomic_DNA"/>
</dbReference>
<gene>
    <name evidence="2" type="ORF">GCM10022252_45550</name>
</gene>
<evidence type="ECO:0008006" key="4">
    <source>
        <dbReference type="Google" id="ProtNLM"/>
    </source>
</evidence>
<organism evidence="2 3">
    <name type="scientific">Streptosporangium oxazolinicum</name>
    <dbReference type="NCBI Taxonomy" id="909287"/>
    <lineage>
        <taxon>Bacteria</taxon>
        <taxon>Bacillati</taxon>
        <taxon>Actinomycetota</taxon>
        <taxon>Actinomycetes</taxon>
        <taxon>Streptosporangiales</taxon>
        <taxon>Streptosporangiaceae</taxon>
        <taxon>Streptosporangium</taxon>
    </lineage>
</organism>